<comment type="caution">
    <text evidence="2">The sequence shown here is derived from an EMBL/GenBank/DDBJ whole genome shotgun (WGS) entry which is preliminary data.</text>
</comment>
<dbReference type="GeneID" id="34558971"/>
<name>A0A1G4BC21_9PEZI</name>
<evidence type="ECO:0000313" key="3">
    <source>
        <dbReference type="Proteomes" id="UP000176998"/>
    </source>
</evidence>
<keyword evidence="3" id="KW-1185">Reference proteome</keyword>
<dbReference type="EMBL" id="MJBS01000041">
    <property type="protein sequence ID" value="OHE98923.1"/>
    <property type="molecule type" value="Genomic_DNA"/>
</dbReference>
<feature type="region of interest" description="Disordered" evidence="1">
    <location>
        <begin position="62"/>
        <end position="94"/>
    </location>
</feature>
<dbReference type="RefSeq" id="XP_022476072.1">
    <property type="nucleotide sequence ID" value="XM_022617461.1"/>
</dbReference>
<accession>A0A1G4BC21</accession>
<dbReference type="AlphaFoldDB" id="A0A1G4BC21"/>
<sequence length="94" mass="9416">MVDFPPSETTALGGVAAAFDVPPHWPEPPGLATCPPLPPLSCGVSPPTELTAKEPKVRIEVGTSLFPGGSGPWIGSGREKGGNGAIERGAADSA</sequence>
<evidence type="ECO:0000256" key="1">
    <source>
        <dbReference type="SAM" id="MobiDB-lite"/>
    </source>
</evidence>
<reference evidence="2 3" key="1">
    <citation type="submission" date="2016-09" db="EMBL/GenBank/DDBJ databases">
        <authorList>
            <person name="Capua I."/>
            <person name="De Benedictis P."/>
            <person name="Joannis T."/>
            <person name="Lombin L.H."/>
            <person name="Cattoli G."/>
        </authorList>
    </citation>
    <scope>NUCLEOTIDE SEQUENCE [LARGE SCALE GENOMIC DNA]</scope>
    <source>
        <strain evidence="2 3">IMI 309357</strain>
    </source>
</reference>
<dbReference type="Proteomes" id="UP000176998">
    <property type="component" value="Unassembled WGS sequence"/>
</dbReference>
<gene>
    <name evidence="2" type="ORF">CORC01_05819</name>
</gene>
<organism evidence="2 3">
    <name type="scientific">Colletotrichum orchidophilum</name>
    <dbReference type="NCBI Taxonomy" id="1209926"/>
    <lineage>
        <taxon>Eukaryota</taxon>
        <taxon>Fungi</taxon>
        <taxon>Dikarya</taxon>
        <taxon>Ascomycota</taxon>
        <taxon>Pezizomycotina</taxon>
        <taxon>Sordariomycetes</taxon>
        <taxon>Hypocreomycetidae</taxon>
        <taxon>Glomerellales</taxon>
        <taxon>Glomerellaceae</taxon>
        <taxon>Colletotrichum</taxon>
    </lineage>
</organism>
<evidence type="ECO:0000313" key="2">
    <source>
        <dbReference type="EMBL" id="OHE98923.1"/>
    </source>
</evidence>
<protein>
    <submittedName>
        <fullName evidence="2">Uncharacterized protein</fullName>
    </submittedName>
</protein>
<proteinExistence type="predicted"/>